<dbReference type="EMBL" id="JMSZ01000030">
    <property type="protein sequence ID" value="KDE39501.1"/>
    <property type="molecule type" value="Genomic_DNA"/>
</dbReference>
<accession>A0A063Y439</accession>
<name>A0A063Y439_9GAMM</name>
<evidence type="ECO:0000313" key="2">
    <source>
        <dbReference type="EMBL" id="KDE39501.1"/>
    </source>
</evidence>
<proteinExistence type="predicted"/>
<dbReference type="AlphaFoldDB" id="A0A063Y439"/>
<dbReference type="Proteomes" id="UP000027318">
    <property type="component" value="Unassembled WGS sequence"/>
</dbReference>
<gene>
    <name evidence="2" type="ORF">ADINL_1955</name>
</gene>
<sequence length="346" mass="37769">MPTIYFSTHSCHVTELIEGSEENIKRFSTLNKISPSGRLSKGQAYTLDDKDPYAVSIVNILNHSSHQEREWLMSAVETQGEELHRDAAFVDQYLTRDSLEAVIGLIGASNNAVRHAASRLDGFQEALVRYENALLALQNPVPNNMPGAGPKSHWQALARRDAIQAYEKLTAEYRVTMMRLSPAVMRAKNRGTALSNPQRGILLAERSRGRNIDPRIRVADMFQAQRLKGLANWGVKITGPMAYSLDAANRSTKVYSADNRTEEFFAQTGGFVVGGFAGSLTGKILLSPHSIAAVKLKAGGALAGGPIAWILLGCVAVYVVYQVAKIGDNQGKKAGQELYNIIFPAL</sequence>
<keyword evidence="1" id="KW-1133">Transmembrane helix</keyword>
<protein>
    <submittedName>
        <fullName evidence="2">Uncharacterized protein</fullName>
    </submittedName>
</protein>
<feature type="transmembrane region" description="Helical" evidence="1">
    <location>
        <begin position="264"/>
        <end position="286"/>
    </location>
</feature>
<comment type="caution">
    <text evidence="2">The sequence shown here is derived from an EMBL/GenBank/DDBJ whole genome shotgun (WGS) entry which is preliminary data.</text>
</comment>
<keyword evidence="1" id="KW-0472">Membrane</keyword>
<dbReference type="STRING" id="267850.ADINL_1955"/>
<dbReference type="RefSeq" id="WP_036547142.1">
    <property type="nucleotide sequence ID" value="NZ_JMSZ01000030.1"/>
</dbReference>
<keyword evidence="3" id="KW-1185">Reference proteome</keyword>
<feature type="transmembrane region" description="Helical" evidence="1">
    <location>
        <begin position="298"/>
        <end position="321"/>
    </location>
</feature>
<organism evidence="2 3">
    <name type="scientific">Nitrincola lacisaponensis</name>
    <dbReference type="NCBI Taxonomy" id="267850"/>
    <lineage>
        <taxon>Bacteria</taxon>
        <taxon>Pseudomonadati</taxon>
        <taxon>Pseudomonadota</taxon>
        <taxon>Gammaproteobacteria</taxon>
        <taxon>Oceanospirillales</taxon>
        <taxon>Oceanospirillaceae</taxon>
        <taxon>Nitrincola</taxon>
    </lineage>
</organism>
<evidence type="ECO:0000313" key="3">
    <source>
        <dbReference type="Proteomes" id="UP000027318"/>
    </source>
</evidence>
<dbReference type="OrthoDB" id="5703212at2"/>
<reference evidence="2 3" key="1">
    <citation type="journal article" date="2005" name="Int. J. Syst. Evol. Microbiol.">
        <title>Nitrincola lacisaponensis gen. nov., sp. nov., a novel alkaliphilic bacterium isolated from an alkaline, saline lake.</title>
        <authorList>
            <person name="Dimitriu P.A."/>
            <person name="Shukla S.K."/>
            <person name="Conradt J."/>
            <person name="Marquez M.C."/>
            <person name="Ventosa A."/>
            <person name="Maglia A."/>
            <person name="Peyton B.M."/>
            <person name="Pinkart H.C."/>
            <person name="Mormile M.R."/>
        </authorList>
    </citation>
    <scope>NUCLEOTIDE SEQUENCE [LARGE SCALE GENOMIC DNA]</scope>
    <source>
        <strain evidence="2 3">4CA</strain>
    </source>
</reference>
<evidence type="ECO:0000256" key="1">
    <source>
        <dbReference type="SAM" id="Phobius"/>
    </source>
</evidence>
<keyword evidence="1" id="KW-0812">Transmembrane</keyword>